<evidence type="ECO:0000313" key="16">
    <source>
        <dbReference type="Proteomes" id="UP000235965"/>
    </source>
</evidence>
<evidence type="ECO:0000256" key="8">
    <source>
        <dbReference type="ARBA" id="ARBA00022840"/>
    </source>
</evidence>
<dbReference type="Pfam" id="PF13307">
    <property type="entry name" value="Helicase_C_2"/>
    <property type="match status" value="1"/>
</dbReference>
<dbReference type="PROSITE" id="PS51193">
    <property type="entry name" value="HELICASE_ATP_BIND_2"/>
    <property type="match status" value="1"/>
</dbReference>
<dbReference type="PANTHER" id="PTHR11472:SF41">
    <property type="entry name" value="ATP-DEPENDENT DNA HELICASE DDX11-RELATED"/>
    <property type="match status" value="1"/>
</dbReference>
<dbReference type="GO" id="GO:0003678">
    <property type="term" value="F:DNA helicase activity"/>
    <property type="evidence" value="ECO:0007669"/>
    <property type="project" value="InterPro"/>
</dbReference>
<dbReference type="Pfam" id="PF06733">
    <property type="entry name" value="DEAD_2"/>
    <property type="match status" value="1"/>
</dbReference>
<dbReference type="InterPro" id="IPR045028">
    <property type="entry name" value="DinG/Rad3-like"/>
</dbReference>
<dbReference type="NCBIfam" id="TIGR00604">
    <property type="entry name" value="rad3"/>
    <property type="match status" value="1"/>
</dbReference>
<dbReference type="Proteomes" id="UP000235965">
    <property type="component" value="Unassembled WGS sequence"/>
</dbReference>
<dbReference type="SUPFAM" id="SSF52540">
    <property type="entry name" value="P-loop containing nucleoside triphosphate hydrolases"/>
    <property type="match status" value="1"/>
</dbReference>
<evidence type="ECO:0000313" key="15">
    <source>
        <dbReference type="EMBL" id="PNF28756.1"/>
    </source>
</evidence>
<evidence type="ECO:0000256" key="10">
    <source>
        <dbReference type="ARBA" id="ARBA00023014"/>
    </source>
</evidence>
<dbReference type="Gene3D" id="3.40.50.300">
    <property type="entry name" value="P-loop containing nucleotide triphosphate hydrolases"/>
    <property type="match status" value="3"/>
</dbReference>
<comment type="subcellular location">
    <subcellularLocation>
        <location evidence="2">Nucleus</location>
    </subcellularLocation>
</comment>
<evidence type="ECO:0000256" key="6">
    <source>
        <dbReference type="ARBA" id="ARBA00022801"/>
    </source>
</evidence>
<keyword evidence="16" id="KW-1185">Reference proteome</keyword>
<feature type="domain" description="Helicase ATP-binding" evidence="14">
    <location>
        <begin position="9"/>
        <end position="420"/>
    </location>
</feature>
<keyword evidence="7 15" id="KW-0347">Helicase</keyword>
<comment type="cofactor">
    <cofactor evidence="1">
        <name>[4Fe-4S] cluster</name>
        <dbReference type="ChEBI" id="CHEBI:49883"/>
    </cofactor>
</comment>
<dbReference type="GO" id="GO:0051536">
    <property type="term" value="F:iron-sulfur cluster binding"/>
    <property type="evidence" value="ECO:0007669"/>
    <property type="project" value="UniProtKB-KW"/>
</dbReference>
<sequence>MMSEEKLVPPEEFPFPFKPYSIQLDFMKHLYKTLEEGKLGIFESPTGTGKSLSLICGALCWLRDHEERKRRQLKAAIAQLDLMKTCDGDSEIDWLTQQIQQSQVLQQRQQLQQQLNKILCNDEKLEQLRKRKVKKLERPSEKYTEAAKQRDLNTETPVTGTDPEADDADILLEECLESDTTEDSDPEPEEQEDEESKEYGDIKIYFCSRTHSQLAQFVGEVQRSPYAENIRLVSLASRQNYCINKAVQKLKSLSLINEQCTDMQRKKKGRTTAVDSSGKAVKKSRGSSGCPYLQQKAVERLQEEALLEVQDVEQLVTIGRKLSACPYYGSRAAVRDAQVVVVPYNTLLHKNTRKACGINVTGSVIIIDEAHNLLETISHIHSSEVTGHQLTHAYSQLSQYQDRYRNRFSAANLLHLGQVIFVVGRLIRMLGGKPGCSPVESSIKVVDTKMYTLAEFVLSAEIDNINLYKLLEFCQRSKIAHKLHGFAERYHPAVVLNRTVKSSAQQQMGIRAFLKEISVDNISTPKQESIPASSVSEPILSNPLLPVLGFMEALTNHCSDGRVVCNRQTTVGRGSLKFLLLNPAAHFSSIIKEARAVVLAGGTMQPLDEFRDQLFLSAGGTVERLTEFSCGHVIPPDSILPIALAAGPSGKQLDFSYQTRTTLIMLNELGRILVNVCNVIPAGIVCFFPSYEYEKLVSEHWTKNGVISKLERKKKVFREPRRSGMVEHVLNEYAAHIGEPGSSGAIMFSVVGGKLSEGLNFSDDLGRCVIVVGMPYPNIKSPELQEKMNYLNANVSPTAGMQHYENLCMKAVNQSIGRAVRHRNDYAAVLLLDQRYTRTHTQAALPTWIRTSLSSHAKFGPAFAQLTKVK</sequence>
<dbReference type="InterPro" id="IPR010614">
    <property type="entry name" value="RAD3-like_helicase_DEAD"/>
</dbReference>
<evidence type="ECO:0000256" key="9">
    <source>
        <dbReference type="ARBA" id="ARBA00023004"/>
    </source>
</evidence>
<feature type="region of interest" description="Disordered" evidence="13">
    <location>
        <begin position="178"/>
        <end position="197"/>
    </location>
</feature>
<evidence type="ECO:0000256" key="2">
    <source>
        <dbReference type="ARBA" id="ARBA00004123"/>
    </source>
</evidence>
<proteinExistence type="inferred from homology"/>
<keyword evidence="6" id="KW-0378">Hydrolase</keyword>
<dbReference type="AlphaFoldDB" id="A0A2J7QJK9"/>
<reference evidence="15 16" key="1">
    <citation type="submission" date="2017-12" db="EMBL/GenBank/DDBJ databases">
        <title>Hemimetabolous genomes reveal molecular basis of termite eusociality.</title>
        <authorList>
            <person name="Harrison M.C."/>
            <person name="Jongepier E."/>
            <person name="Robertson H.M."/>
            <person name="Arning N."/>
            <person name="Bitard-Feildel T."/>
            <person name="Chao H."/>
            <person name="Childers C.P."/>
            <person name="Dinh H."/>
            <person name="Doddapaneni H."/>
            <person name="Dugan S."/>
            <person name="Gowin J."/>
            <person name="Greiner C."/>
            <person name="Han Y."/>
            <person name="Hu H."/>
            <person name="Hughes D.S.T."/>
            <person name="Huylmans A.-K."/>
            <person name="Kemena C."/>
            <person name="Kremer L.P.M."/>
            <person name="Lee S.L."/>
            <person name="Lopez-Ezquerra A."/>
            <person name="Mallet L."/>
            <person name="Monroy-Kuhn J.M."/>
            <person name="Moser A."/>
            <person name="Murali S.C."/>
            <person name="Muzny D.M."/>
            <person name="Otani S."/>
            <person name="Piulachs M.-D."/>
            <person name="Poelchau M."/>
            <person name="Qu J."/>
            <person name="Schaub F."/>
            <person name="Wada-Katsumata A."/>
            <person name="Worley K.C."/>
            <person name="Xie Q."/>
            <person name="Ylla G."/>
            <person name="Poulsen M."/>
            <person name="Gibbs R.A."/>
            <person name="Schal C."/>
            <person name="Richards S."/>
            <person name="Belles X."/>
            <person name="Korb J."/>
            <person name="Bornberg-Bauer E."/>
        </authorList>
    </citation>
    <scope>NUCLEOTIDE SEQUENCE [LARGE SCALE GENOMIC DNA]</scope>
    <source>
        <tissue evidence="15">Whole body</tissue>
    </source>
</reference>
<name>A0A2J7QJK9_9NEOP</name>
<evidence type="ECO:0000256" key="11">
    <source>
        <dbReference type="ARBA" id="ARBA00023235"/>
    </source>
</evidence>
<evidence type="ECO:0000256" key="12">
    <source>
        <dbReference type="ARBA" id="ARBA00023242"/>
    </source>
</evidence>
<dbReference type="InterPro" id="IPR006555">
    <property type="entry name" value="ATP-dep_Helicase_C"/>
</dbReference>
<dbReference type="InterPro" id="IPR014013">
    <property type="entry name" value="Helic_SF1/SF2_ATP-bd_DinG/Rad3"/>
</dbReference>
<dbReference type="GO" id="GO:0034085">
    <property type="term" value="P:establishment of sister chromatid cohesion"/>
    <property type="evidence" value="ECO:0007669"/>
    <property type="project" value="TreeGrafter"/>
</dbReference>
<keyword evidence="5" id="KW-0547">Nucleotide-binding</keyword>
<feature type="region of interest" description="Disordered" evidence="13">
    <location>
        <begin position="267"/>
        <end position="287"/>
    </location>
</feature>
<dbReference type="SMART" id="SM00488">
    <property type="entry name" value="DEXDc2"/>
    <property type="match status" value="1"/>
</dbReference>
<dbReference type="InterPro" id="IPR027417">
    <property type="entry name" value="P-loop_NTPase"/>
</dbReference>
<dbReference type="SMART" id="SM00491">
    <property type="entry name" value="HELICc2"/>
    <property type="match status" value="1"/>
</dbReference>
<keyword evidence="8" id="KW-0067">ATP-binding</keyword>
<evidence type="ECO:0000256" key="1">
    <source>
        <dbReference type="ARBA" id="ARBA00001966"/>
    </source>
</evidence>
<dbReference type="GO" id="GO:0005524">
    <property type="term" value="F:ATP binding"/>
    <property type="evidence" value="ECO:0007669"/>
    <property type="project" value="UniProtKB-KW"/>
</dbReference>
<dbReference type="InterPro" id="IPR013020">
    <property type="entry name" value="Rad3/Chl1-like"/>
</dbReference>
<feature type="compositionally biased region" description="Basic and acidic residues" evidence="13">
    <location>
        <begin position="136"/>
        <end position="153"/>
    </location>
</feature>
<organism evidence="15 16">
    <name type="scientific">Cryptotermes secundus</name>
    <dbReference type="NCBI Taxonomy" id="105785"/>
    <lineage>
        <taxon>Eukaryota</taxon>
        <taxon>Metazoa</taxon>
        <taxon>Ecdysozoa</taxon>
        <taxon>Arthropoda</taxon>
        <taxon>Hexapoda</taxon>
        <taxon>Insecta</taxon>
        <taxon>Pterygota</taxon>
        <taxon>Neoptera</taxon>
        <taxon>Polyneoptera</taxon>
        <taxon>Dictyoptera</taxon>
        <taxon>Blattodea</taxon>
        <taxon>Blattoidea</taxon>
        <taxon>Termitoidae</taxon>
        <taxon>Kalotermitidae</taxon>
        <taxon>Cryptotermitinae</taxon>
        <taxon>Cryptotermes</taxon>
    </lineage>
</organism>
<evidence type="ECO:0000256" key="3">
    <source>
        <dbReference type="ARBA" id="ARBA00008435"/>
    </source>
</evidence>
<gene>
    <name evidence="15" type="primary">ddx11_1</name>
    <name evidence="15" type="ORF">B7P43_G07782</name>
</gene>
<dbReference type="GO" id="GO:0016818">
    <property type="term" value="F:hydrolase activity, acting on acid anhydrides, in phosphorus-containing anhydrides"/>
    <property type="evidence" value="ECO:0007669"/>
    <property type="project" value="InterPro"/>
</dbReference>
<keyword evidence="11" id="KW-0413">Isomerase</keyword>
<dbReference type="FunFam" id="3.40.50.300:FF:001250">
    <property type="entry name" value="Putative ATP-dependent RNA helicase DDX11"/>
    <property type="match status" value="1"/>
</dbReference>
<keyword evidence="10" id="KW-0411">Iron-sulfur</keyword>
<accession>A0A2J7QJK9</accession>
<dbReference type="OrthoDB" id="267079at2759"/>
<dbReference type="CDD" id="cd18788">
    <property type="entry name" value="SF2_C_XPD"/>
    <property type="match status" value="1"/>
</dbReference>
<dbReference type="PANTHER" id="PTHR11472">
    <property type="entry name" value="DNA REPAIR DEAD HELICASE RAD3/XP-D SUBFAMILY MEMBER"/>
    <property type="match status" value="1"/>
</dbReference>
<dbReference type="GO" id="GO:0006139">
    <property type="term" value="P:nucleobase-containing compound metabolic process"/>
    <property type="evidence" value="ECO:0007669"/>
    <property type="project" value="InterPro"/>
</dbReference>
<keyword evidence="9" id="KW-0408">Iron</keyword>
<evidence type="ECO:0000256" key="13">
    <source>
        <dbReference type="SAM" id="MobiDB-lite"/>
    </source>
</evidence>
<feature type="compositionally biased region" description="Acidic residues" evidence="13">
    <location>
        <begin position="178"/>
        <end position="196"/>
    </location>
</feature>
<evidence type="ECO:0000256" key="5">
    <source>
        <dbReference type="ARBA" id="ARBA00022741"/>
    </source>
</evidence>
<evidence type="ECO:0000256" key="4">
    <source>
        <dbReference type="ARBA" id="ARBA00022723"/>
    </source>
</evidence>
<dbReference type="InterPro" id="IPR006554">
    <property type="entry name" value="Helicase-like_DEXD_c2"/>
</dbReference>
<protein>
    <submittedName>
        <fullName evidence="15">ATP-dependent DNA helicase DDX11</fullName>
    </submittedName>
</protein>
<comment type="similarity">
    <text evidence="3">Belongs to the DEAD box helicase family. DEAH subfamily. DDX11/CHL1 sub-subfamily.</text>
</comment>
<dbReference type="GO" id="GO:0003677">
    <property type="term" value="F:DNA binding"/>
    <property type="evidence" value="ECO:0007669"/>
    <property type="project" value="InterPro"/>
</dbReference>
<keyword evidence="12" id="KW-0539">Nucleus</keyword>
<evidence type="ECO:0000256" key="7">
    <source>
        <dbReference type="ARBA" id="ARBA00022806"/>
    </source>
</evidence>
<comment type="caution">
    <text evidence="15">The sequence shown here is derived from an EMBL/GenBank/DDBJ whole genome shotgun (WGS) entry which is preliminary data.</text>
</comment>
<dbReference type="EMBL" id="NEVH01013555">
    <property type="protein sequence ID" value="PNF28756.1"/>
    <property type="molecule type" value="Genomic_DNA"/>
</dbReference>
<dbReference type="GO" id="GO:0005634">
    <property type="term" value="C:nucleus"/>
    <property type="evidence" value="ECO:0007669"/>
    <property type="project" value="UniProtKB-SubCell"/>
</dbReference>
<feature type="region of interest" description="Disordered" evidence="13">
    <location>
        <begin position="136"/>
        <end position="167"/>
    </location>
</feature>
<evidence type="ECO:0000259" key="14">
    <source>
        <dbReference type="PROSITE" id="PS51193"/>
    </source>
</evidence>
<dbReference type="GO" id="GO:0046872">
    <property type="term" value="F:metal ion binding"/>
    <property type="evidence" value="ECO:0007669"/>
    <property type="project" value="UniProtKB-KW"/>
</dbReference>
<keyword evidence="4" id="KW-0479">Metal-binding</keyword>